<dbReference type="PRINTS" id="PR00084">
    <property type="entry name" value="MTLDHDRGNASE"/>
</dbReference>
<dbReference type="SUPFAM" id="SSF51735">
    <property type="entry name" value="NAD(P)-binding Rossmann-fold domains"/>
    <property type="match status" value="1"/>
</dbReference>
<dbReference type="InterPro" id="IPR013118">
    <property type="entry name" value="Mannitol_DH_C"/>
</dbReference>
<dbReference type="Proteomes" id="UP000509222">
    <property type="component" value="Chromosome"/>
</dbReference>
<dbReference type="GO" id="GO:0008926">
    <property type="term" value="F:mannitol-1-phosphate 5-dehydrogenase activity"/>
    <property type="evidence" value="ECO:0007669"/>
    <property type="project" value="UniProtKB-UniRule"/>
</dbReference>
<keyword evidence="4 7" id="KW-0560">Oxidoreductase</keyword>
<protein>
    <recommendedName>
        <fullName evidence="3 7">Mannitol-1-phosphate 5-dehydrogenase</fullName>
        <ecNumber evidence="2 7">1.1.1.17</ecNumber>
    </recommendedName>
</protein>
<evidence type="ECO:0000256" key="4">
    <source>
        <dbReference type="ARBA" id="ARBA00023002"/>
    </source>
</evidence>
<dbReference type="HAMAP" id="MF_00196">
    <property type="entry name" value="Mannitol_dehydrog"/>
    <property type="match status" value="1"/>
</dbReference>
<keyword evidence="5 7" id="KW-0520">NAD</keyword>
<dbReference type="RefSeq" id="WP_176294916.1">
    <property type="nucleotide sequence ID" value="NZ_CP051177.1"/>
</dbReference>
<evidence type="ECO:0000256" key="2">
    <source>
        <dbReference type="ARBA" id="ARBA00012939"/>
    </source>
</evidence>
<evidence type="ECO:0000256" key="3">
    <source>
        <dbReference type="ARBA" id="ARBA00016219"/>
    </source>
</evidence>
<evidence type="ECO:0000256" key="7">
    <source>
        <dbReference type="HAMAP-Rule" id="MF_00196"/>
    </source>
</evidence>
<comment type="similarity">
    <text evidence="1 7">Belongs to the mannitol dehydrogenase family.</text>
</comment>
<dbReference type="EC" id="1.1.1.17" evidence="2 7"/>
<dbReference type="SUPFAM" id="SSF48179">
    <property type="entry name" value="6-phosphogluconate dehydrogenase C-terminal domain-like"/>
    <property type="match status" value="1"/>
</dbReference>
<dbReference type="Gene3D" id="1.10.1040.10">
    <property type="entry name" value="N-(1-d-carboxylethyl)-l-norvaline Dehydrogenase, domain 2"/>
    <property type="match status" value="1"/>
</dbReference>
<organism evidence="10 11">
    <name type="scientific">Planococcus glaciei</name>
    <dbReference type="NCBI Taxonomy" id="459472"/>
    <lineage>
        <taxon>Bacteria</taxon>
        <taxon>Bacillati</taxon>
        <taxon>Bacillota</taxon>
        <taxon>Bacilli</taxon>
        <taxon>Bacillales</taxon>
        <taxon>Caryophanaceae</taxon>
        <taxon>Planococcus</taxon>
    </lineage>
</organism>
<evidence type="ECO:0000256" key="1">
    <source>
        <dbReference type="ARBA" id="ARBA00006541"/>
    </source>
</evidence>
<dbReference type="NCBIfam" id="NF002649">
    <property type="entry name" value="PRK02318.2-1"/>
    <property type="match status" value="1"/>
</dbReference>
<dbReference type="Gene3D" id="3.40.50.720">
    <property type="entry name" value="NAD(P)-binding Rossmann-like Domain"/>
    <property type="match status" value="1"/>
</dbReference>
<dbReference type="GO" id="GO:0019592">
    <property type="term" value="P:mannitol catabolic process"/>
    <property type="evidence" value="ECO:0007669"/>
    <property type="project" value="TreeGrafter"/>
</dbReference>
<sequence>MQAVHFGAGNIGRGFIGLLLSQSGYHTLFLDVNESVINALNEHKEYEVTLTGEKKEVLRVRDVSGINSLTNAEEAAEFLSRADLVTAAVGPKVLPAIAGLLAEGLKRRFQNRPEPLNVIACENMIGGSSMLKEHVYQHLSAEEKRLADELIGFPDAAVDRIVPDQRSGDLLGVAVEPYFEWVVERPAIKGDPPPVNGITYVDELEPYIERKLFTVNTGHAVPAYLGRYKGYQTINEAMDDEEIERVLQGALEETGEVLVQMHRFNPSLHKEYTQKIIERFRNPYVSDFVTRVGRGPIRKLGSNDRLVRPASLYMQLTGKEPVNLATVIAAVLLYENDEDDEARELQKQIDEQGYESAFRHISGLPENDPLVGAVMKQLDAMKKQRLS</sequence>
<comment type="catalytic activity">
    <reaction evidence="6 7">
        <text>D-mannitol 1-phosphate + NAD(+) = beta-D-fructose 6-phosphate + NADH + H(+)</text>
        <dbReference type="Rhea" id="RHEA:19661"/>
        <dbReference type="ChEBI" id="CHEBI:15378"/>
        <dbReference type="ChEBI" id="CHEBI:57540"/>
        <dbReference type="ChEBI" id="CHEBI:57634"/>
        <dbReference type="ChEBI" id="CHEBI:57945"/>
        <dbReference type="ChEBI" id="CHEBI:61381"/>
        <dbReference type="EC" id="1.1.1.17"/>
    </reaction>
</comment>
<dbReference type="AlphaFoldDB" id="A0A7H8QDN7"/>
<dbReference type="PANTHER" id="PTHR30524">
    <property type="entry name" value="MANNITOL-1-PHOSPHATE 5-DEHYDROGENASE"/>
    <property type="match status" value="1"/>
</dbReference>
<evidence type="ECO:0000259" key="9">
    <source>
        <dbReference type="Pfam" id="PF08125"/>
    </source>
</evidence>
<feature type="domain" description="Mannitol dehydrogenase N-terminal" evidence="8">
    <location>
        <begin position="1"/>
        <end position="194"/>
    </location>
</feature>
<dbReference type="EMBL" id="CP051177">
    <property type="protein sequence ID" value="QKX52124.1"/>
    <property type="molecule type" value="Genomic_DNA"/>
</dbReference>
<accession>A0A7H8QDN7</accession>
<name>A0A7H8QDN7_9BACL</name>
<feature type="binding site" evidence="7">
    <location>
        <begin position="3"/>
        <end position="14"/>
    </location>
    <ligand>
        <name>NAD(+)</name>
        <dbReference type="ChEBI" id="CHEBI:57540"/>
    </ligand>
</feature>
<dbReference type="PANTHER" id="PTHR30524:SF0">
    <property type="entry name" value="ALTRONATE OXIDOREDUCTASE-RELATED"/>
    <property type="match status" value="1"/>
</dbReference>
<reference evidence="11" key="1">
    <citation type="submission" date="2020-06" db="EMBL/GenBank/DDBJ databases">
        <title>Isolation of Planomicrobium glaciei.</title>
        <authorList>
            <person name="Malisova L."/>
            <person name="Safrankova R."/>
            <person name="Jakubu V."/>
            <person name="Spanelova P."/>
        </authorList>
    </citation>
    <scope>NUCLEOTIDE SEQUENCE [LARGE SCALE GENOMIC DNA]</scope>
    <source>
        <strain evidence="11">NRL-ATB46093</strain>
    </source>
</reference>
<dbReference type="NCBIfam" id="NF002652">
    <property type="entry name" value="PRK02318.2-5"/>
    <property type="match status" value="1"/>
</dbReference>
<gene>
    <name evidence="7" type="primary">mtlD</name>
    <name evidence="10" type="ORF">HF394_16940</name>
</gene>
<dbReference type="InterPro" id="IPR013328">
    <property type="entry name" value="6PGD_dom2"/>
</dbReference>
<dbReference type="InterPro" id="IPR036291">
    <property type="entry name" value="NAD(P)-bd_dom_sf"/>
</dbReference>
<dbReference type="InterPro" id="IPR023028">
    <property type="entry name" value="Mannitol_1_phos_5_DH"/>
</dbReference>
<evidence type="ECO:0000313" key="10">
    <source>
        <dbReference type="EMBL" id="QKX52124.1"/>
    </source>
</evidence>
<dbReference type="InterPro" id="IPR013131">
    <property type="entry name" value="Mannitol_DH_N"/>
</dbReference>
<dbReference type="NCBIfam" id="NF002647">
    <property type="entry name" value="PRK02318.1-3"/>
    <property type="match status" value="1"/>
</dbReference>
<evidence type="ECO:0000313" key="11">
    <source>
        <dbReference type="Proteomes" id="UP000509222"/>
    </source>
</evidence>
<keyword evidence="11" id="KW-1185">Reference proteome</keyword>
<dbReference type="InterPro" id="IPR000669">
    <property type="entry name" value="Mannitol_DH"/>
</dbReference>
<dbReference type="GO" id="GO:0005829">
    <property type="term" value="C:cytosol"/>
    <property type="evidence" value="ECO:0007669"/>
    <property type="project" value="TreeGrafter"/>
</dbReference>
<dbReference type="PROSITE" id="PS00974">
    <property type="entry name" value="MANNITOL_DHGENASE"/>
    <property type="match status" value="1"/>
</dbReference>
<dbReference type="Pfam" id="PF01232">
    <property type="entry name" value="Mannitol_dh"/>
    <property type="match status" value="1"/>
</dbReference>
<evidence type="ECO:0000256" key="5">
    <source>
        <dbReference type="ARBA" id="ARBA00023027"/>
    </source>
</evidence>
<dbReference type="Pfam" id="PF08125">
    <property type="entry name" value="Mannitol_dh_C"/>
    <property type="match status" value="1"/>
</dbReference>
<dbReference type="InterPro" id="IPR008927">
    <property type="entry name" value="6-PGluconate_DH-like_C_sf"/>
</dbReference>
<proteinExistence type="inferred from homology"/>
<evidence type="ECO:0000256" key="6">
    <source>
        <dbReference type="ARBA" id="ARBA00048615"/>
    </source>
</evidence>
<feature type="domain" description="Mannitol dehydrogenase C-terminal" evidence="9">
    <location>
        <begin position="204"/>
        <end position="381"/>
    </location>
</feature>
<evidence type="ECO:0000259" key="8">
    <source>
        <dbReference type="Pfam" id="PF01232"/>
    </source>
</evidence>
<dbReference type="InterPro" id="IPR023027">
    <property type="entry name" value="Mannitol_DH_CS"/>
</dbReference>
<dbReference type="NCBIfam" id="NF002646">
    <property type="entry name" value="PRK02318.1-2"/>
    <property type="match status" value="1"/>
</dbReference>